<dbReference type="EMBL" id="QOKW01000006">
    <property type="protein sequence ID" value="KAA0681370.1"/>
    <property type="molecule type" value="Genomic_DNA"/>
</dbReference>
<dbReference type="OrthoDB" id="275336at2"/>
<feature type="compositionally biased region" description="Low complexity" evidence="1">
    <location>
        <begin position="10"/>
        <end position="27"/>
    </location>
</feature>
<dbReference type="Pfam" id="PF00583">
    <property type="entry name" value="Acetyltransf_1"/>
    <property type="match status" value="1"/>
</dbReference>
<reference evidence="3 4" key="1">
    <citation type="submission" date="2018-07" db="EMBL/GenBank/DDBJ databases">
        <title>Genome sequence of Azospirillum sp. ATCC 49961.</title>
        <authorList>
            <person name="Sant'Anna F.H."/>
            <person name="Baldani J.I."/>
            <person name="Zilli J.E."/>
            <person name="Reis V.M."/>
            <person name="Hartmann A."/>
            <person name="Cruz L."/>
            <person name="de Souza E.M."/>
            <person name="de Oliveira Pedrosa F."/>
            <person name="Passaglia L.M.P."/>
        </authorList>
    </citation>
    <scope>NUCLEOTIDE SEQUENCE [LARGE SCALE GENOMIC DNA]</scope>
    <source>
        <strain evidence="3 4">ATCC 49961</strain>
    </source>
</reference>
<evidence type="ECO:0000259" key="2">
    <source>
        <dbReference type="PROSITE" id="PS51186"/>
    </source>
</evidence>
<dbReference type="InterPro" id="IPR016181">
    <property type="entry name" value="Acyl_CoA_acyltransferase"/>
</dbReference>
<protein>
    <submittedName>
        <fullName evidence="3">GNAT family N-acetyltransferase</fullName>
    </submittedName>
</protein>
<dbReference type="Gene3D" id="3.40.630.30">
    <property type="match status" value="1"/>
</dbReference>
<dbReference type="Proteomes" id="UP000480854">
    <property type="component" value="Unassembled WGS sequence"/>
</dbReference>
<evidence type="ECO:0000313" key="4">
    <source>
        <dbReference type="Proteomes" id="UP000480854"/>
    </source>
</evidence>
<feature type="domain" description="N-acetyltransferase" evidence="2">
    <location>
        <begin position="60"/>
        <end position="211"/>
    </location>
</feature>
<dbReference type="RefSeq" id="WP_149468736.1">
    <property type="nucleotide sequence ID" value="NZ_QOKW01000006.1"/>
</dbReference>
<name>A0A9W7NKF7_9PROT</name>
<keyword evidence="4" id="KW-1185">Reference proteome</keyword>
<dbReference type="AlphaFoldDB" id="A0A9W7NKF7"/>
<evidence type="ECO:0000313" key="3">
    <source>
        <dbReference type="EMBL" id="KAA0681370.1"/>
    </source>
</evidence>
<accession>A0A9W7NKF7</accession>
<organism evidence="3 4">
    <name type="scientific">Roseomonas genomospecies 6</name>
    <dbReference type="NCBI Taxonomy" id="214106"/>
    <lineage>
        <taxon>Bacteria</taxon>
        <taxon>Pseudomonadati</taxon>
        <taxon>Pseudomonadota</taxon>
        <taxon>Alphaproteobacteria</taxon>
        <taxon>Acetobacterales</taxon>
        <taxon>Roseomonadaceae</taxon>
        <taxon>Roseomonas</taxon>
    </lineage>
</organism>
<proteinExistence type="predicted"/>
<dbReference type="CDD" id="cd04301">
    <property type="entry name" value="NAT_SF"/>
    <property type="match status" value="1"/>
</dbReference>
<evidence type="ECO:0000256" key="1">
    <source>
        <dbReference type="SAM" id="MobiDB-lite"/>
    </source>
</evidence>
<gene>
    <name evidence="3" type="ORF">DS843_09915</name>
</gene>
<dbReference type="GO" id="GO:0016747">
    <property type="term" value="F:acyltransferase activity, transferring groups other than amino-acyl groups"/>
    <property type="evidence" value="ECO:0007669"/>
    <property type="project" value="InterPro"/>
</dbReference>
<comment type="caution">
    <text evidence="3">The sequence shown here is derived from an EMBL/GenBank/DDBJ whole genome shotgun (WGS) entry which is preliminary data.</text>
</comment>
<sequence length="217" mass="24341">MAEDRFSLTPPLRSSPSSSLPSSRSAAPVPPGCLSVIVTYLEMTAPPAHAPLPRPAGDVAVVRANPPTASYYRYLYDTVGEPWLWHERRRMPMPELGRIVTDPRVEIWVLHVNGTPAGYAEIDRRDEDTDLAYFGLIPDFIGLRLGPWLLDTAIRLAWQGGTARLLVNTCTFDHPKALPLYQSMGFVPYRHVTREIRDPRVQGWLPRTSAPHIPIIE</sequence>
<dbReference type="PROSITE" id="PS51186">
    <property type="entry name" value="GNAT"/>
    <property type="match status" value="1"/>
</dbReference>
<dbReference type="InterPro" id="IPR000182">
    <property type="entry name" value="GNAT_dom"/>
</dbReference>
<feature type="region of interest" description="Disordered" evidence="1">
    <location>
        <begin position="1"/>
        <end position="28"/>
    </location>
</feature>
<dbReference type="SUPFAM" id="SSF55729">
    <property type="entry name" value="Acyl-CoA N-acyltransferases (Nat)"/>
    <property type="match status" value="1"/>
</dbReference>